<proteinExistence type="inferred from homology"/>
<evidence type="ECO:0000256" key="6">
    <source>
        <dbReference type="RuleBase" id="RU361187"/>
    </source>
</evidence>
<dbReference type="EMBL" id="SJPY01000006">
    <property type="protein sequence ID" value="TWU38875.1"/>
    <property type="molecule type" value="Genomic_DNA"/>
</dbReference>
<dbReference type="Gene3D" id="2.115.10.20">
    <property type="entry name" value="Glycosyl hydrolase domain, family 43"/>
    <property type="match status" value="1"/>
</dbReference>
<evidence type="ECO:0000313" key="7">
    <source>
        <dbReference type="EMBL" id="TWU38875.1"/>
    </source>
</evidence>
<dbReference type="Proteomes" id="UP000315471">
    <property type="component" value="Unassembled WGS sequence"/>
</dbReference>
<reference evidence="7 8" key="1">
    <citation type="submission" date="2019-02" db="EMBL/GenBank/DDBJ databases">
        <title>Deep-cultivation of Planctomycetes and their phenomic and genomic characterization uncovers novel biology.</title>
        <authorList>
            <person name="Wiegand S."/>
            <person name="Jogler M."/>
            <person name="Boedeker C."/>
            <person name="Pinto D."/>
            <person name="Vollmers J."/>
            <person name="Rivas-Marin E."/>
            <person name="Kohn T."/>
            <person name="Peeters S.H."/>
            <person name="Heuer A."/>
            <person name="Rast P."/>
            <person name="Oberbeckmann S."/>
            <person name="Bunk B."/>
            <person name="Jeske O."/>
            <person name="Meyerdierks A."/>
            <person name="Storesund J.E."/>
            <person name="Kallscheuer N."/>
            <person name="Luecker S."/>
            <person name="Lage O.M."/>
            <person name="Pohl T."/>
            <person name="Merkel B.J."/>
            <person name="Hornburger P."/>
            <person name="Mueller R.-W."/>
            <person name="Bruemmer F."/>
            <person name="Labrenz M."/>
            <person name="Spormann A.M."/>
            <person name="Op Den Camp H."/>
            <person name="Overmann J."/>
            <person name="Amann R."/>
            <person name="Jetten M.S.M."/>
            <person name="Mascher T."/>
            <person name="Medema M.H."/>
            <person name="Devos D.P."/>
            <person name="Kaster A.-K."/>
            <person name="Ovreas L."/>
            <person name="Rohde M."/>
            <person name="Galperin M.Y."/>
            <person name="Jogler C."/>
        </authorList>
    </citation>
    <scope>NUCLEOTIDE SEQUENCE [LARGE SCALE GENOMIC DNA]</scope>
    <source>
        <strain evidence="7 8">Q31b</strain>
    </source>
</reference>
<dbReference type="PANTHER" id="PTHR43301:SF3">
    <property type="entry name" value="ARABINAN ENDO-1,5-ALPHA-L-ARABINOSIDASE A-RELATED"/>
    <property type="match status" value="1"/>
</dbReference>
<dbReference type="GO" id="GO:0005975">
    <property type="term" value="P:carbohydrate metabolic process"/>
    <property type="evidence" value="ECO:0007669"/>
    <property type="project" value="InterPro"/>
</dbReference>
<comment type="similarity">
    <text evidence="2 6">Belongs to the glycosyl hydrolase 43 family.</text>
</comment>
<dbReference type="SUPFAM" id="SSF75005">
    <property type="entry name" value="Arabinanase/levansucrase/invertase"/>
    <property type="match status" value="1"/>
</dbReference>
<keyword evidence="8" id="KW-1185">Reference proteome</keyword>
<keyword evidence="4 6" id="KW-0326">Glycosidase</keyword>
<evidence type="ECO:0000256" key="1">
    <source>
        <dbReference type="ARBA" id="ARBA00004834"/>
    </source>
</evidence>
<dbReference type="GO" id="GO:0004553">
    <property type="term" value="F:hydrolase activity, hydrolyzing O-glycosyl compounds"/>
    <property type="evidence" value="ECO:0007669"/>
    <property type="project" value="InterPro"/>
</dbReference>
<evidence type="ECO:0000256" key="5">
    <source>
        <dbReference type="PIRSR" id="PIRSR606710-2"/>
    </source>
</evidence>
<dbReference type="InterPro" id="IPR050727">
    <property type="entry name" value="GH43_arabinanases"/>
</dbReference>
<dbReference type="InterPro" id="IPR023296">
    <property type="entry name" value="Glyco_hydro_beta-prop_sf"/>
</dbReference>
<keyword evidence="3 6" id="KW-0378">Hydrolase</keyword>
<gene>
    <name evidence="7" type="ORF">Q31b_39530</name>
</gene>
<organism evidence="7 8">
    <name type="scientific">Novipirellula aureliae</name>
    <dbReference type="NCBI Taxonomy" id="2527966"/>
    <lineage>
        <taxon>Bacteria</taxon>
        <taxon>Pseudomonadati</taxon>
        <taxon>Planctomycetota</taxon>
        <taxon>Planctomycetia</taxon>
        <taxon>Pirellulales</taxon>
        <taxon>Pirellulaceae</taxon>
        <taxon>Novipirellula</taxon>
    </lineage>
</organism>
<dbReference type="Pfam" id="PF04616">
    <property type="entry name" value="Glyco_hydro_43"/>
    <property type="match status" value="1"/>
</dbReference>
<comment type="pathway">
    <text evidence="1">Glycan metabolism; L-arabinan degradation.</text>
</comment>
<comment type="caution">
    <text evidence="7">The sequence shown here is derived from an EMBL/GenBank/DDBJ whole genome shotgun (WGS) entry which is preliminary data.</text>
</comment>
<protein>
    <submittedName>
        <fullName evidence="7">Glycosyl hydrolases family 43</fullName>
    </submittedName>
</protein>
<dbReference type="PANTHER" id="PTHR43301">
    <property type="entry name" value="ARABINAN ENDO-1,5-ALPHA-L-ARABINOSIDASE"/>
    <property type="match status" value="1"/>
</dbReference>
<evidence type="ECO:0000256" key="3">
    <source>
        <dbReference type="ARBA" id="ARBA00022801"/>
    </source>
</evidence>
<sequence>MVDENETLRLSLKWSRDLCIAHAAPEGGLLTGMSYSLIAILALVVIGLPVTATAEESKSTKETPAQKDWTNFVPVDPTPAKDGVVDLKATTAFLSEPDIMRRDPSDVIRCGDTYYVWYTKVLKGQPGYPGGWSGSVWYATSHDGHQWEEQGPALHAGGQEEWDGAGVYTPNILPYQGKYYLAYTAMAAPFDRKLSRASIGIAVSDSPDGPWKKLQSNPVIKPSDSTNDPDSFLCDDAVFVVHDGKIWLYYKGFAGQDLEDGTRIRVRKTTFLLTATADTPEGPYTKVPKILHRGHEALVWKDSNFIGSMCVGIGWGPSRMFSSADGVHFQSIYKLNPQLAAGIYRHDFEEDSTGARPSWGVSMEENKGQGLSRFEIIWPQDNAK</sequence>
<feature type="site" description="Important for catalytic activity, responsible for pKa modulation of the active site Glu and correct orientation of both the proton donor and substrate" evidence="5">
    <location>
        <position position="235"/>
    </location>
</feature>
<dbReference type="InterPro" id="IPR006710">
    <property type="entry name" value="Glyco_hydro_43"/>
</dbReference>
<accession>A0A5C6DRN4</accession>
<name>A0A5C6DRN4_9BACT</name>
<evidence type="ECO:0000256" key="2">
    <source>
        <dbReference type="ARBA" id="ARBA00009865"/>
    </source>
</evidence>
<evidence type="ECO:0000313" key="8">
    <source>
        <dbReference type="Proteomes" id="UP000315471"/>
    </source>
</evidence>
<evidence type="ECO:0000256" key="4">
    <source>
        <dbReference type="ARBA" id="ARBA00023295"/>
    </source>
</evidence>
<dbReference type="AlphaFoldDB" id="A0A5C6DRN4"/>